<dbReference type="InterPro" id="IPR015590">
    <property type="entry name" value="Aldehyde_DH_dom"/>
</dbReference>
<dbReference type="Proteomes" id="UP000484255">
    <property type="component" value="Unassembled WGS sequence"/>
</dbReference>
<dbReference type="InterPro" id="IPR016160">
    <property type="entry name" value="Ald_DH_CS_CYS"/>
</dbReference>
<dbReference type="InterPro" id="IPR016161">
    <property type="entry name" value="Ald_DH/histidinol_DH"/>
</dbReference>
<comment type="similarity">
    <text evidence="1">Belongs to the aldehyde dehydrogenase family.</text>
</comment>
<dbReference type="InterPro" id="IPR016162">
    <property type="entry name" value="Ald_DH_N"/>
</dbReference>
<evidence type="ECO:0000256" key="1">
    <source>
        <dbReference type="ARBA" id="ARBA00009986"/>
    </source>
</evidence>
<keyword evidence="3" id="KW-0560">Oxidoreductase</keyword>
<dbReference type="Pfam" id="PF00171">
    <property type="entry name" value="Aldedh"/>
    <property type="match status" value="1"/>
</dbReference>
<dbReference type="Gene3D" id="3.40.605.10">
    <property type="entry name" value="Aldehyde Dehydrogenase, Chain A, domain 1"/>
    <property type="match status" value="1"/>
</dbReference>
<feature type="domain" description="Aldehyde dehydrogenase" evidence="4">
    <location>
        <begin position="17"/>
        <end position="476"/>
    </location>
</feature>
<organism evidence="5 6">
    <name type="scientific">Ideonella livida</name>
    <dbReference type="NCBI Taxonomy" id="2707176"/>
    <lineage>
        <taxon>Bacteria</taxon>
        <taxon>Pseudomonadati</taxon>
        <taxon>Pseudomonadota</taxon>
        <taxon>Betaproteobacteria</taxon>
        <taxon>Burkholderiales</taxon>
        <taxon>Sphaerotilaceae</taxon>
        <taxon>Ideonella</taxon>
    </lineage>
</organism>
<evidence type="ECO:0000256" key="3">
    <source>
        <dbReference type="ARBA" id="ARBA00023002"/>
    </source>
</evidence>
<evidence type="ECO:0000256" key="2">
    <source>
        <dbReference type="ARBA" id="ARBA00022857"/>
    </source>
</evidence>
<dbReference type="SUPFAM" id="SSF53720">
    <property type="entry name" value="ALDH-like"/>
    <property type="match status" value="1"/>
</dbReference>
<dbReference type="PROSITE" id="PS00070">
    <property type="entry name" value="ALDEHYDE_DEHYDR_CYS"/>
    <property type="match status" value="1"/>
</dbReference>
<dbReference type="PANTHER" id="PTHR43217">
    <property type="entry name" value="SUCCINATE SEMIALDEHYDE DEHYDROGENASE [NAD(P)+] SAD"/>
    <property type="match status" value="1"/>
</dbReference>
<dbReference type="GO" id="GO:0004777">
    <property type="term" value="F:succinate-semialdehyde dehydrogenase (NAD+) activity"/>
    <property type="evidence" value="ECO:0007669"/>
    <property type="project" value="TreeGrafter"/>
</dbReference>
<evidence type="ECO:0000313" key="5">
    <source>
        <dbReference type="EMBL" id="NDY93206.1"/>
    </source>
</evidence>
<dbReference type="EMBL" id="JAAGOH010000030">
    <property type="protein sequence ID" value="NDY93206.1"/>
    <property type="molecule type" value="Genomic_DNA"/>
</dbReference>
<name>A0A7C9TP32_9BURK</name>
<dbReference type="InterPro" id="IPR016163">
    <property type="entry name" value="Ald_DH_C"/>
</dbReference>
<evidence type="ECO:0000259" key="4">
    <source>
        <dbReference type="Pfam" id="PF00171"/>
    </source>
</evidence>
<dbReference type="InterPro" id="IPR047110">
    <property type="entry name" value="GABD/Sad-like"/>
</dbReference>
<dbReference type="AlphaFoldDB" id="A0A7C9TP32"/>
<sequence length="484" mass="49517">MTAVPTSMTDTAQTPDTPDTITTLNPATGAVLAHYPSQSPAQIEQAVALAHAAALAWGRQPLALRLATLERLAAALRAQKDTFAALVTAEMGKPLAEAAGEMEKSAVTALYYVAQAPRLLADEPVEIAGMQPPVQAWVAHEPIGLVLAVMPWNFPVWQVMRFAIPSLAAGNGVLLKHSPNVTGCALALQQLFVDAGFPAHLVTTLVVAEPAVPATIERLIADDRIAAVTLTGSNRVGAAVGAAAGRASKKSVLELGGSDAFIVLDDADVQAAAAAAVKARFHNAGQSCVCAKRFIVSAGVAQAFTDAFVRGTQALVVGDPTDPATQVGPLARADLRDALARQIAQSVAAGGQLLAGGQALPGAGCYFAPTVIAGAQPGMAVFDEETFGPAAAIAVAQDDVHAQALANATPFGLSVSVWSGSTERARQLAQGLTTGAVFINAVTASDARLPFGGTKKSGYGRELAAAGLREFCNTRSWWAVGAVA</sequence>
<protein>
    <submittedName>
        <fullName evidence="5">Aldehyde dehydrogenase family protein</fullName>
    </submittedName>
</protein>
<proteinExistence type="inferred from homology"/>
<keyword evidence="2" id="KW-0521">NADP</keyword>
<gene>
    <name evidence="5" type="ORF">G3A44_18590</name>
</gene>
<dbReference type="Gene3D" id="3.40.309.10">
    <property type="entry name" value="Aldehyde Dehydrogenase, Chain A, domain 2"/>
    <property type="match status" value="1"/>
</dbReference>
<reference evidence="5 6" key="1">
    <citation type="submission" date="2020-02" db="EMBL/GenBank/DDBJ databases">
        <title>Ideonella bacterium strain TBM-1.</title>
        <authorList>
            <person name="Chen W.-M."/>
        </authorList>
    </citation>
    <scope>NUCLEOTIDE SEQUENCE [LARGE SCALE GENOMIC DNA]</scope>
    <source>
        <strain evidence="5 6">TBM-1</strain>
    </source>
</reference>
<accession>A0A7C9TP32</accession>
<keyword evidence="6" id="KW-1185">Reference proteome</keyword>
<dbReference type="PANTHER" id="PTHR43217:SF1">
    <property type="entry name" value="SUCCINATE SEMIALDEHYDE DEHYDROGENASE [NAD(P)+] SAD"/>
    <property type="match status" value="1"/>
</dbReference>
<comment type="caution">
    <text evidence="5">The sequence shown here is derived from an EMBL/GenBank/DDBJ whole genome shotgun (WGS) entry which is preliminary data.</text>
</comment>
<evidence type="ECO:0000313" key="6">
    <source>
        <dbReference type="Proteomes" id="UP000484255"/>
    </source>
</evidence>
<dbReference type="FunFam" id="3.40.605.10:FF:000012">
    <property type="entry name" value="NAD-dependent succinate-semialdehyde dehydrogenase"/>
    <property type="match status" value="1"/>
</dbReference>